<evidence type="ECO:0000313" key="3">
    <source>
        <dbReference type="Proteomes" id="UP000428260"/>
    </source>
</evidence>
<keyword evidence="1" id="KW-0812">Transmembrane</keyword>
<feature type="transmembrane region" description="Helical" evidence="1">
    <location>
        <begin position="12"/>
        <end position="32"/>
    </location>
</feature>
<dbReference type="AlphaFoldDB" id="A0A6I6JM99"/>
<keyword evidence="1" id="KW-0472">Membrane</keyword>
<dbReference type="EMBL" id="CP046401">
    <property type="protein sequence ID" value="QGY43995.1"/>
    <property type="molecule type" value="Genomic_DNA"/>
</dbReference>
<gene>
    <name evidence="2" type="ORF">GM418_10100</name>
</gene>
<sequence length="65" mass="6879">MENSNKNKKEEKSNWAIGGTTMIGIGVGLIYLQTSVLIFVASIIIGVGAGLIIAPVISLFEKDQS</sequence>
<keyword evidence="1" id="KW-1133">Transmembrane helix</keyword>
<accession>A0A6I6JM99</accession>
<dbReference type="Proteomes" id="UP000428260">
    <property type="component" value="Chromosome"/>
</dbReference>
<keyword evidence="3" id="KW-1185">Reference proteome</keyword>
<feature type="transmembrane region" description="Helical" evidence="1">
    <location>
        <begin position="38"/>
        <end position="60"/>
    </location>
</feature>
<dbReference type="KEGG" id="mcos:GM418_10100"/>
<protein>
    <recommendedName>
        <fullName evidence="4">Septum formation initiator</fullName>
    </recommendedName>
</protein>
<dbReference type="RefSeq" id="WP_158865676.1">
    <property type="nucleotide sequence ID" value="NZ_CP046401.1"/>
</dbReference>
<organism evidence="2 3">
    <name type="scientific">Maribellus comscasis</name>
    <dbReference type="NCBI Taxonomy" id="2681766"/>
    <lineage>
        <taxon>Bacteria</taxon>
        <taxon>Pseudomonadati</taxon>
        <taxon>Bacteroidota</taxon>
        <taxon>Bacteroidia</taxon>
        <taxon>Marinilabiliales</taxon>
        <taxon>Prolixibacteraceae</taxon>
        <taxon>Maribellus</taxon>
    </lineage>
</organism>
<evidence type="ECO:0008006" key="4">
    <source>
        <dbReference type="Google" id="ProtNLM"/>
    </source>
</evidence>
<name>A0A6I6JM99_9BACT</name>
<proteinExistence type="predicted"/>
<evidence type="ECO:0000313" key="2">
    <source>
        <dbReference type="EMBL" id="QGY43995.1"/>
    </source>
</evidence>
<evidence type="ECO:0000256" key="1">
    <source>
        <dbReference type="SAM" id="Phobius"/>
    </source>
</evidence>
<reference evidence="2 3" key="1">
    <citation type="submission" date="2019-11" db="EMBL/GenBank/DDBJ databases">
        <authorList>
            <person name="Zheng R.K."/>
            <person name="Sun C.M."/>
        </authorList>
    </citation>
    <scope>NUCLEOTIDE SEQUENCE [LARGE SCALE GENOMIC DNA]</scope>
    <source>
        <strain evidence="2 3">WC007</strain>
    </source>
</reference>